<reference evidence="2 3" key="1">
    <citation type="journal article" date="2023" name="ISME J.">
        <title>Cultivation and genomic characterization of novel and ubiquitous marine nitrite-oxidizing bacteria from the Nitrospirales.</title>
        <authorList>
            <person name="Mueller A.J."/>
            <person name="Daebeler A."/>
            <person name="Herbold C.W."/>
            <person name="Kirkegaard R.H."/>
            <person name="Daims H."/>
        </authorList>
    </citation>
    <scope>NUCLEOTIDE SEQUENCE [LARGE SCALE GENOMIC DNA]</scope>
    <source>
        <strain evidence="2 3">EB</strain>
    </source>
</reference>
<keyword evidence="1" id="KW-0812">Transmembrane</keyword>
<evidence type="ECO:0000256" key="1">
    <source>
        <dbReference type="SAM" id="Phobius"/>
    </source>
</evidence>
<keyword evidence="1" id="KW-1133">Transmembrane helix</keyword>
<evidence type="ECO:0000313" key="3">
    <source>
        <dbReference type="Proteomes" id="UP001250932"/>
    </source>
</evidence>
<protein>
    <submittedName>
        <fullName evidence="2">Uncharacterized protein</fullName>
    </submittedName>
</protein>
<accession>A0ABU3KBD3</accession>
<feature type="transmembrane region" description="Helical" evidence="1">
    <location>
        <begin position="21"/>
        <end position="49"/>
    </location>
</feature>
<dbReference type="Proteomes" id="UP001250932">
    <property type="component" value="Unassembled WGS sequence"/>
</dbReference>
<gene>
    <name evidence="2" type="ORF">PPG34_14695</name>
</gene>
<comment type="caution">
    <text evidence="2">The sequence shown here is derived from an EMBL/GenBank/DDBJ whole genome shotgun (WGS) entry which is preliminary data.</text>
</comment>
<name>A0ABU3KBD3_9BACT</name>
<proteinExistence type="predicted"/>
<sequence>MLHMFQKIRQSLTGNHSSSTFFQLPLFMTGNVFVCPLIFAIGFFLQALLFPIPAISQPQEIFPEGDQEYFQALLALENDKEYKKFLLESVSYADGKKVEYRDYKGVRPTGDETGAESADTRENAGHFGKPTYDALRNMDWFRKNNYQNFIRNVGQNIYPVIIASDYEPGKEGVGSSYYLYRRGHPVKTVTPTSVMYEMEKILAHIPMGVFILISPYFDNVADRPEGWEAPLIEYKQHVEHIKGLLEKSDSHHATSIRAIQMLDLVNHYLQDCIENGAGDEQSYSAFAHRIIPYVAEAMKAAVELQVQAGVRAMSQWKQELGPQEWDKLHVLIPVVWPVAEGNPRRQIFEHLMIPERAKTNIFEVHARSHDEARTTLGRIKGDSVMANLTFDKSTPFGMGSYLRLSSPTDLVQGVTAEELKKYPKPKANHLPMNTPDSD</sequence>
<organism evidence="2 3">
    <name type="scientific">Candidatus Nitronereus thalassa</name>
    <dbReference type="NCBI Taxonomy" id="3020898"/>
    <lineage>
        <taxon>Bacteria</taxon>
        <taxon>Pseudomonadati</taxon>
        <taxon>Nitrospirota</taxon>
        <taxon>Nitrospiria</taxon>
        <taxon>Nitrospirales</taxon>
        <taxon>Nitrospiraceae</taxon>
        <taxon>Candidatus Nitronereus</taxon>
    </lineage>
</organism>
<dbReference type="RefSeq" id="WP_313834169.1">
    <property type="nucleotide sequence ID" value="NZ_JAQOUE010000001.1"/>
</dbReference>
<evidence type="ECO:0000313" key="2">
    <source>
        <dbReference type="EMBL" id="MDT7043603.1"/>
    </source>
</evidence>
<keyword evidence="1" id="KW-0472">Membrane</keyword>
<keyword evidence="3" id="KW-1185">Reference proteome</keyword>
<dbReference type="EMBL" id="JAQOUE010000001">
    <property type="protein sequence ID" value="MDT7043603.1"/>
    <property type="molecule type" value="Genomic_DNA"/>
</dbReference>